<dbReference type="OrthoDB" id="5988097at2759"/>
<dbReference type="AlphaFoldDB" id="A0A2Z6Q3T6"/>
<sequence>MKAFQKLLIHTVGERDFLAQETCHLLLQISLYHSSQNFVNLNLNKEASRLLHDSGNDINNENNGIKKTDPSPLQRYCNRPTELNGLSLFRDLLNLTENYTLSWINFNNRHLSEINADLPDLIVDNVEEINDDDSDDPEEDATQETYEPRLDWMVLPEIKPSRPNLPEFSRS</sequence>
<proteinExistence type="predicted"/>
<evidence type="ECO:0000256" key="1">
    <source>
        <dbReference type="SAM" id="MobiDB-lite"/>
    </source>
</evidence>
<reference evidence="3" key="2">
    <citation type="submission" date="2019-10" db="EMBL/GenBank/DDBJ databases">
        <title>Conservation and host-specific expression of non-tandemly repeated heterogenous ribosome RNA gene in arbuscular mycorrhizal fungi.</title>
        <authorList>
            <person name="Maeda T."/>
            <person name="Kobayashi Y."/>
            <person name="Nakagawa T."/>
            <person name="Ezawa T."/>
            <person name="Yamaguchi K."/>
            <person name="Bino T."/>
            <person name="Nishimoto Y."/>
            <person name="Shigenobu S."/>
            <person name="Kawaguchi M."/>
        </authorList>
    </citation>
    <scope>NUCLEOTIDE SEQUENCE</scope>
    <source>
        <strain evidence="3">HR1</strain>
    </source>
</reference>
<evidence type="ECO:0000313" key="2">
    <source>
        <dbReference type="EMBL" id="GBB84587.1"/>
    </source>
</evidence>
<keyword evidence="4" id="KW-1185">Reference proteome</keyword>
<evidence type="ECO:0000313" key="4">
    <source>
        <dbReference type="Proteomes" id="UP000247702"/>
    </source>
</evidence>
<protein>
    <submittedName>
        <fullName evidence="3">Uncharacterized protein LOC105314062</fullName>
    </submittedName>
</protein>
<organism evidence="2 4">
    <name type="scientific">Rhizophagus clarus</name>
    <dbReference type="NCBI Taxonomy" id="94130"/>
    <lineage>
        <taxon>Eukaryota</taxon>
        <taxon>Fungi</taxon>
        <taxon>Fungi incertae sedis</taxon>
        <taxon>Mucoromycota</taxon>
        <taxon>Glomeromycotina</taxon>
        <taxon>Glomeromycetes</taxon>
        <taxon>Glomerales</taxon>
        <taxon>Glomeraceae</taxon>
        <taxon>Rhizophagus</taxon>
    </lineage>
</organism>
<dbReference type="STRING" id="94130.A0A2Z6Q3T6"/>
<dbReference type="EMBL" id="BLAL01000302">
    <property type="protein sequence ID" value="GET01847.1"/>
    <property type="molecule type" value="Genomic_DNA"/>
</dbReference>
<name>A0A2Z6Q3T6_9GLOM</name>
<evidence type="ECO:0000313" key="3">
    <source>
        <dbReference type="EMBL" id="GET01847.1"/>
    </source>
</evidence>
<gene>
    <name evidence="3" type="ORF">RCL2_002823800</name>
    <name evidence="2" type="ORF">RclHR1_11160003</name>
</gene>
<comment type="caution">
    <text evidence="2">The sequence shown here is derived from an EMBL/GenBank/DDBJ whole genome shotgun (WGS) entry which is preliminary data.</text>
</comment>
<dbReference type="EMBL" id="BEXD01000132">
    <property type="protein sequence ID" value="GBB84587.1"/>
    <property type="molecule type" value="Genomic_DNA"/>
</dbReference>
<reference evidence="2 4" key="1">
    <citation type="submission" date="2017-11" db="EMBL/GenBank/DDBJ databases">
        <title>The genome of Rhizophagus clarus HR1 reveals common genetic basis of auxotrophy among arbuscular mycorrhizal fungi.</title>
        <authorList>
            <person name="Kobayashi Y."/>
        </authorList>
    </citation>
    <scope>NUCLEOTIDE SEQUENCE [LARGE SCALE GENOMIC DNA]</scope>
    <source>
        <strain evidence="2 4">HR1</strain>
    </source>
</reference>
<accession>A0A2Z6Q3T6</accession>
<dbReference type="Proteomes" id="UP000247702">
    <property type="component" value="Unassembled WGS sequence"/>
</dbReference>
<feature type="region of interest" description="Disordered" evidence="1">
    <location>
        <begin position="128"/>
        <end position="151"/>
    </location>
</feature>
<feature type="compositionally biased region" description="Acidic residues" evidence="1">
    <location>
        <begin position="128"/>
        <end position="142"/>
    </location>
</feature>
<dbReference type="Proteomes" id="UP000615446">
    <property type="component" value="Unassembled WGS sequence"/>
</dbReference>